<evidence type="ECO:0000259" key="2">
    <source>
        <dbReference type="Pfam" id="PF03787"/>
    </source>
</evidence>
<dbReference type="RefSeq" id="WP_198409460.1">
    <property type="nucleotide sequence ID" value="NZ_FRCR01000025.1"/>
</dbReference>
<keyword evidence="4" id="KW-1185">Reference proteome</keyword>
<organism evidence="3 4">
    <name type="scientific">Caldanaerovirga acetigignens</name>
    <dbReference type="NCBI Taxonomy" id="447595"/>
    <lineage>
        <taxon>Bacteria</taxon>
        <taxon>Bacillati</taxon>
        <taxon>Bacillota</taxon>
        <taxon>Clostridia</taxon>
        <taxon>Thermosediminibacterales</taxon>
        <taxon>Thermosediminibacteraceae</taxon>
        <taxon>Caldanaerovirga</taxon>
    </lineage>
</organism>
<reference evidence="4" key="1">
    <citation type="submission" date="2016-11" db="EMBL/GenBank/DDBJ databases">
        <authorList>
            <person name="Varghese N."/>
            <person name="Submissions S."/>
        </authorList>
    </citation>
    <scope>NUCLEOTIDE SEQUENCE [LARGE SCALE GENOMIC DNA]</scope>
    <source>
        <strain evidence="4">DSM 18802</strain>
    </source>
</reference>
<name>A0A1M7MMX6_9FIRM</name>
<dbReference type="AlphaFoldDB" id="A0A1M7MMX6"/>
<feature type="domain" description="CRISPR type III-associated protein" evidence="2">
    <location>
        <begin position="267"/>
        <end position="435"/>
    </location>
</feature>
<evidence type="ECO:0000313" key="4">
    <source>
        <dbReference type="Proteomes" id="UP000184375"/>
    </source>
</evidence>
<keyword evidence="1" id="KW-0051">Antiviral defense</keyword>
<dbReference type="InterPro" id="IPR052216">
    <property type="entry name" value="CRISPR_Csm3_endoribonuclease"/>
</dbReference>
<accession>A0A1M7MMX6</accession>
<feature type="domain" description="CRISPR type III-associated protein" evidence="2">
    <location>
        <begin position="24"/>
        <end position="199"/>
    </location>
</feature>
<evidence type="ECO:0000313" key="3">
    <source>
        <dbReference type="EMBL" id="SHM92269.1"/>
    </source>
</evidence>
<dbReference type="PANTHER" id="PTHR35579">
    <property type="entry name" value="CRISPR SYSTEM CMS ENDORIBONUCLEASE CSM3"/>
    <property type="match status" value="1"/>
</dbReference>
<dbReference type="STRING" id="447595.SAMN05660826_02352"/>
<dbReference type="InterPro" id="IPR005537">
    <property type="entry name" value="RAMP_III_fam"/>
</dbReference>
<evidence type="ECO:0000256" key="1">
    <source>
        <dbReference type="ARBA" id="ARBA00023118"/>
    </source>
</evidence>
<protein>
    <submittedName>
        <fullName evidence="3">CRISPR/Cas system CSM-associated protein Csm3, group 7 of RAMP superfamily</fullName>
    </submittedName>
</protein>
<sequence>MSDALWAGKQSRKIISRIVVEGDLVLQTPAHFGNGDTDELVDMPLLVDPLDGRTPLLTGTSIAGALRSYLRERERGYGQSADGKSASVLLFGALKYNKNEEEGEQSPLIVEDALGKNFGIEIRNSVVIDPKSRTTWENRLFDLELWQAGTTFPLRFELVIREGDDEVRLKQALATALKGFNDGSITLGARKRRGYGRVRVPEWRVKRYDLTTPEGLLDWIENGDKPLEYVKPVSDIKTALGINELLPDRRQFFHLEATFSLDGSLLIRSGSGQDDRGPDIVHLHARQADGSIKPVLPGTSLAGALRARALRIVNTIANEDEAQKLVGEMFGPEVNNGGDPKSSRVIVSEAVINNARTDLVQNRVSIDRFTGGARETALFNEQPAFGGDDTVLTLELRLMNPQDKEIGLLLLLLKDLWTGDLPLGGEVGVGRGRLKGKRAVLTLQRDGGTQEWKIVANGRGLTIDGDRNELEQFVRALSN</sequence>
<proteinExistence type="predicted"/>
<dbReference type="Pfam" id="PF03787">
    <property type="entry name" value="RAMPs"/>
    <property type="match status" value="2"/>
</dbReference>
<dbReference type="EMBL" id="FRCR01000025">
    <property type="protein sequence ID" value="SHM92269.1"/>
    <property type="molecule type" value="Genomic_DNA"/>
</dbReference>
<dbReference type="Proteomes" id="UP000184375">
    <property type="component" value="Unassembled WGS sequence"/>
</dbReference>
<dbReference type="PANTHER" id="PTHR35579:SF6">
    <property type="entry name" value="DUF324 DOMAIN-CONTAINING PROTEIN"/>
    <property type="match status" value="1"/>
</dbReference>
<dbReference type="GO" id="GO:0051607">
    <property type="term" value="P:defense response to virus"/>
    <property type="evidence" value="ECO:0007669"/>
    <property type="project" value="UniProtKB-KW"/>
</dbReference>
<dbReference type="CDD" id="cd09726">
    <property type="entry name" value="RAMP_I_III"/>
    <property type="match status" value="2"/>
</dbReference>
<gene>
    <name evidence="3" type="ORF">SAMN05660826_02352</name>
</gene>